<gene>
    <name evidence="8" type="primary">alr</name>
    <name evidence="8" type="ORF">GSM42_02760</name>
</gene>
<proteinExistence type="inferred from homology"/>
<comment type="function">
    <text evidence="4">Catalyzes the interconversion of L-alanine and D-alanine. May also act on other amino acids.</text>
</comment>
<dbReference type="AlphaFoldDB" id="A0A6I4VRY2"/>
<evidence type="ECO:0000256" key="5">
    <source>
        <dbReference type="PIRSR" id="PIRSR600821-50"/>
    </source>
</evidence>
<dbReference type="SUPFAM" id="SSF50621">
    <property type="entry name" value="Alanine racemase C-terminal domain-like"/>
    <property type="match status" value="1"/>
</dbReference>
<dbReference type="Gene3D" id="2.40.37.10">
    <property type="entry name" value="Lyase, Ornithine Decarboxylase, Chain A, domain 1"/>
    <property type="match status" value="1"/>
</dbReference>
<dbReference type="Proteomes" id="UP000430692">
    <property type="component" value="Unassembled WGS sequence"/>
</dbReference>
<name>A0A6I4VRY2_9BACL</name>
<comment type="cofactor">
    <cofactor evidence="1 4 5">
        <name>pyridoxal 5'-phosphate</name>
        <dbReference type="ChEBI" id="CHEBI:597326"/>
    </cofactor>
</comment>
<evidence type="ECO:0000259" key="7">
    <source>
        <dbReference type="SMART" id="SM01005"/>
    </source>
</evidence>
<dbReference type="PRINTS" id="PR00992">
    <property type="entry name" value="ALARACEMASE"/>
</dbReference>
<dbReference type="InterPro" id="IPR001608">
    <property type="entry name" value="Ala_racemase_N"/>
</dbReference>
<dbReference type="NCBIfam" id="TIGR00492">
    <property type="entry name" value="alr"/>
    <property type="match status" value="1"/>
</dbReference>
<keyword evidence="3 4" id="KW-0413">Isomerase</keyword>
<keyword evidence="2 4" id="KW-0663">Pyridoxal phosphate</keyword>
<feature type="binding site" evidence="4 6">
    <location>
        <position position="138"/>
    </location>
    <ligand>
        <name>substrate</name>
    </ligand>
</feature>
<comment type="caution">
    <text evidence="8">The sequence shown here is derived from an EMBL/GenBank/DDBJ whole genome shotgun (WGS) entry which is preliminary data.</text>
</comment>
<comment type="pathway">
    <text evidence="4">Amino-acid biosynthesis; D-alanine biosynthesis; D-alanine from L-alanine: step 1/1.</text>
</comment>
<dbReference type="Gene3D" id="3.20.20.10">
    <property type="entry name" value="Alanine racemase"/>
    <property type="match status" value="1"/>
</dbReference>
<dbReference type="PANTHER" id="PTHR30511:SF0">
    <property type="entry name" value="ALANINE RACEMASE, CATABOLIC-RELATED"/>
    <property type="match status" value="1"/>
</dbReference>
<dbReference type="SUPFAM" id="SSF51419">
    <property type="entry name" value="PLP-binding barrel"/>
    <property type="match status" value="1"/>
</dbReference>
<dbReference type="EC" id="5.1.1.1" evidence="4"/>
<dbReference type="InterPro" id="IPR011079">
    <property type="entry name" value="Ala_racemase_C"/>
</dbReference>
<dbReference type="RefSeq" id="WP_160799778.1">
    <property type="nucleotide sequence ID" value="NZ_WUUL01000002.1"/>
</dbReference>
<dbReference type="Pfam" id="PF01168">
    <property type="entry name" value="Ala_racemase_N"/>
    <property type="match status" value="1"/>
</dbReference>
<feature type="domain" description="Alanine racemase C-terminal" evidence="7">
    <location>
        <begin position="244"/>
        <end position="372"/>
    </location>
</feature>
<feature type="active site" description="Proton acceptor; specific for D-alanine" evidence="4">
    <location>
        <position position="40"/>
    </location>
</feature>
<dbReference type="GO" id="GO:0008784">
    <property type="term" value="F:alanine racemase activity"/>
    <property type="evidence" value="ECO:0007669"/>
    <property type="project" value="UniProtKB-UniRule"/>
</dbReference>
<keyword evidence="9" id="KW-1185">Reference proteome</keyword>
<dbReference type="CDD" id="cd00430">
    <property type="entry name" value="PLPDE_III_AR"/>
    <property type="match status" value="1"/>
</dbReference>
<dbReference type="InterPro" id="IPR000821">
    <property type="entry name" value="Ala_racemase"/>
</dbReference>
<comment type="catalytic activity">
    <reaction evidence="4">
        <text>L-alanine = D-alanine</text>
        <dbReference type="Rhea" id="RHEA:20249"/>
        <dbReference type="ChEBI" id="CHEBI:57416"/>
        <dbReference type="ChEBI" id="CHEBI:57972"/>
        <dbReference type="EC" id="5.1.1.1"/>
    </reaction>
</comment>
<evidence type="ECO:0000256" key="6">
    <source>
        <dbReference type="PIRSR" id="PIRSR600821-52"/>
    </source>
</evidence>
<accession>A0A6I4VRY2</accession>
<evidence type="ECO:0000256" key="3">
    <source>
        <dbReference type="ARBA" id="ARBA00023235"/>
    </source>
</evidence>
<dbReference type="PROSITE" id="PS00395">
    <property type="entry name" value="ALANINE_RACEMASE"/>
    <property type="match status" value="1"/>
</dbReference>
<evidence type="ECO:0000313" key="8">
    <source>
        <dbReference type="EMBL" id="MXQ52676.1"/>
    </source>
</evidence>
<dbReference type="GO" id="GO:0030632">
    <property type="term" value="P:D-alanine biosynthetic process"/>
    <property type="evidence" value="ECO:0007669"/>
    <property type="project" value="UniProtKB-UniRule"/>
</dbReference>
<evidence type="ECO:0000256" key="1">
    <source>
        <dbReference type="ARBA" id="ARBA00001933"/>
    </source>
</evidence>
<dbReference type="InterPro" id="IPR029066">
    <property type="entry name" value="PLP-binding_barrel"/>
</dbReference>
<dbReference type="SMART" id="SM01005">
    <property type="entry name" value="Ala_racemase_C"/>
    <property type="match status" value="1"/>
</dbReference>
<feature type="active site" description="Proton acceptor; specific for L-alanine" evidence="4">
    <location>
        <position position="265"/>
    </location>
</feature>
<dbReference type="EMBL" id="WUUL01000002">
    <property type="protein sequence ID" value="MXQ52676.1"/>
    <property type="molecule type" value="Genomic_DNA"/>
</dbReference>
<dbReference type="InterPro" id="IPR020622">
    <property type="entry name" value="Ala_racemase_pyridoxalP-BS"/>
</dbReference>
<comment type="similarity">
    <text evidence="4">Belongs to the alanine racemase family.</text>
</comment>
<evidence type="ECO:0000256" key="2">
    <source>
        <dbReference type="ARBA" id="ARBA00022898"/>
    </source>
</evidence>
<feature type="modified residue" description="N6-(pyridoxal phosphate)lysine" evidence="4 5">
    <location>
        <position position="40"/>
    </location>
</feature>
<sequence>MSHSFFRDTYIEVDLDAIEHNISQFRRILSKDTQILVAVKADAYGHGAVTVSLAALSAGASHLGVAFVDEGIQLREAQIRAPILVFGYTPPHAIETAMSFDLTFTVFDREHLAQIAEVAKKVGKTAKVHLKVDTGMGRLGIPPHEVISFIHQVRNLKCVELEGIYTHFATSDDLNSSYYEQQVEQFEDVLQQLEQEGIYIPLRHAANSSAALRKGLKKCNLVRVGISTYGFKDVPNADVDLKYALNLKSTISNLKCLPRGSGVSYGKTYTTTSDEWIATIPIGYADGIPRQLSNIGMAIVGDIRVPIVGRVCMDQLMLNVTDAMPLSVGDEVVLIGSQGDQMITACEIADLTGTIHYEIVTRLGSRLPRLYYQKGKLVCTRNLLYDD</sequence>
<dbReference type="PANTHER" id="PTHR30511">
    <property type="entry name" value="ALANINE RACEMASE"/>
    <property type="match status" value="1"/>
</dbReference>
<protein>
    <recommendedName>
        <fullName evidence="4">Alanine racemase</fullName>
        <ecNumber evidence="4">5.1.1.1</ecNumber>
    </recommendedName>
</protein>
<dbReference type="UniPathway" id="UPA00042">
    <property type="reaction ID" value="UER00497"/>
</dbReference>
<dbReference type="Pfam" id="PF00842">
    <property type="entry name" value="Ala_racemase_C"/>
    <property type="match status" value="1"/>
</dbReference>
<feature type="binding site" evidence="4 6">
    <location>
        <position position="313"/>
    </location>
    <ligand>
        <name>substrate</name>
    </ligand>
</feature>
<dbReference type="GO" id="GO:0030170">
    <property type="term" value="F:pyridoxal phosphate binding"/>
    <property type="evidence" value="ECO:0007669"/>
    <property type="project" value="UniProtKB-UniRule"/>
</dbReference>
<dbReference type="GO" id="GO:0009252">
    <property type="term" value="P:peptidoglycan biosynthetic process"/>
    <property type="evidence" value="ECO:0007669"/>
    <property type="project" value="TreeGrafter"/>
</dbReference>
<evidence type="ECO:0000313" key="9">
    <source>
        <dbReference type="Proteomes" id="UP000430692"/>
    </source>
</evidence>
<dbReference type="FunFam" id="3.20.20.10:FF:000002">
    <property type="entry name" value="Alanine racemase"/>
    <property type="match status" value="1"/>
</dbReference>
<dbReference type="GO" id="GO:0005829">
    <property type="term" value="C:cytosol"/>
    <property type="evidence" value="ECO:0007669"/>
    <property type="project" value="TreeGrafter"/>
</dbReference>
<organism evidence="8 9">
    <name type="scientific">Shimazuella alba</name>
    <dbReference type="NCBI Taxonomy" id="2690964"/>
    <lineage>
        <taxon>Bacteria</taxon>
        <taxon>Bacillati</taxon>
        <taxon>Bacillota</taxon>
        <taxon>Bacilli</taxon>
        <taxon>Bacillales</taxon>
        <taxon>Thermoactinomycetaceae</taxon>
        <taxon>Shimazuella</taxon>
    </lineage>
</organism>
<dbReference type="InterPro" id="IPR009006">
    <property type="entry name" value="Ala_racemase/Decarboxylase_C"/>
</dbReference>
<dbReference type="HAMAP" id="MF_01201">
    <property type="entry name" value="Ala_racemase"/>
    <property type="match status" value="1"/>
</dbReference>
<evidence type="ECO:0000256" key="4">
    <source>
        <dbReference type="HAMAP-Rule" id="MF_01201"/>
    </source>
</evidence>
<reference evidence="8 9" key="1">
    <citation type="submission" date="2019-12" db="EMBL/GenBank/DDBJ databases">
        <title>Whole-genome analyses of novel actinobacteria.</title>
        <authorList>
            <person name="Sahin N."/>
            <person name="Saygin H."/>
        </authorList>
    </citation>
    <scope>NUCLEOTIDE SEQUENCE [LARGE SCALE GENOMIC DNA]</scope>
    <source>
        <strain evidence="8 9">KC615</strain>
    </source>
</reference>